<dbReference type="PANTHER" id="PTHR43080:SF2">
    <property type="entry name" value="CBS DOMAIN-CONTAINING PROTEIN"/>
    <property type="match status" value="1"/>
</dbReference>
<reference evidence="6" key="1">
    <citation type="submission" date="2016-10" db="EMBL/GenBank/DDBJ databases">
        <authorList>
            <person name="Varghese N."/>
            <person name="Submissions S."/>
        </authorList>
    </citation>
    <scope>NUCLEOTIDE SEQUENCE [LARGE SCALE GENOMIC DNA]</scope>
    <source>
        <strain evidence="6">CGMCC 4.6825</strain>
    </source>
</reference>
<accession>A0A1H9S4P9</accession>
<dbReference type="Gene3D" id="3.10.580.10">
    <property type="entry name" value="CBS-domain"/>
    <property type="match status" value="1"/>
</dbReference>
<dbReference type="CDD" id="cd04622">
    <property type="entry name" value="CBS_pair_HRP1_like"/>
    <property type="match status" value="1"/>
</dbReference>
<evidence type="ECO:0000313" key="6">
    <source>
        <dbReference type="Proteomes" id="UP000182841"/>
    </source>
</evidence>
<feature type="compositionally biased region" description="Gly residues" evidence="3">
    <location>
        <begin position="149"/>
        <end position="164"/>
    </location>
</feature>
<evidence type="ECO:0000259" key="4">
    <source>
        <dbReference type="PROSITE" id="PS51371"/>
    </source>
</evidence>
<organism evidence="5 6">
    <name type="scientific">Streptomyces qinglanensis</name>
    <dbReference type="NCBI Taxonomy" id="943816"/>
    <lineage>
        <taxon>Bacteria</taxon>
        <taxon>Bacillati</taxon>
        <taxon>Actinomycetota</taxon>
        <taxon>Actinomycetes</taxon>
        <taxon>Kitasatosporales</taxon>
        <taxon>Streptomycetaceae</taxon>
        <taxon>Streptomyces</taxon>
    </lineage>
</organism>
<name>A0A1H9S4P9_9ACTN</name>
<dbReference type="PROSITE" id="PS51371">
    <property type="entry name" value="CBS"/>
    <property type="match status" value="2"/>
</dbReference>
<dbReference type="SMART" id="SM00116">
    <property type="entry name" value="CBS"/>
    <property type="match status" value="2"/>
</dbReference>
<evidence type="ECO:0000256" key="2">
    <source>
        <dbReference type="PROSITE-ProRule" id="PRU00703"/>
    </source>
</evidence>
<dbReference type="EMBL" id="FOGO01000004">
    <property type="protein sequence ID" value="SER79944.1"/>
    <property type="molecule type" value="Genomic_DNA"/>
</dbReference>
<feature type="compositionally biased region" description="Basic and acidic residues" evidence="3">
    <location>
        <begin position="173"/>
        <end position="184"/>
    </location>
</feature>
<dbReference type="Pfam" id="PF00571">
    <property type="entry name" value="CBS"/>
    <property type="match status" value="2"/>
</dbReference>
<evidence type="ECO:0000256" key="3">
    <source>
        <dbReference type="SAM" id="MobiDB-lite"/>
    </source>
</evidence>
<dbReference type="InterPro" id="IPR000644">
    <property type="entry name" value="CBS_dom"/>
</dbReference>
<keyword evidence="6" id="KW-1185">Reference proteome</keyword>
<dbReference type="InterPro" id="IPR046342">
    <property type="entry name" value="CBS_dom_sf"/>
</dbReference>
<dbReference type="RefSeq" id="WP_075000081.1">
    <property type="nucleotide sequence ID" value="NZ_FOGO01000004.1"/>
</dbReference>
<gene>
    <name evidence="5" type="ORF">SAMN05421870_104297</name>
</gene>
<dbReference type="Proteomes" id="UP000182841">
    <property type="component" value="Unassembled WGS sequence"/>
</dbReference>
<feature type="region of interest" description="Disordered" evidence="3">
    <location>
        <begin position="142"/>
        <end position="184"/>
    </location>
</feature>
<evidence type="ECO:0000256" key="1">
    <source>
        <dbReference type="ARBA" id="ARBA00023122"/>
    </source>
</evidence>
<dbReference type="PANTHER" id="PTHR43080">
    <property type="entry name" value="CBS DOMAIN-CONTAINING PROTEIN CBSX3, MITOCHONDRIAL"/>
    <property type="match status" value="1"/>
</dbReference>
<evidence type="ECO:0000313" key="5">
    <source>
        <dbReference type="EMBL" id="SER79944.1"/>
    </source>
</evidence>
<dbReference type="AlphaFoldDB" id="A0A1H9S4P9"/>
<dbReference type="SUPFAM" id="SSF54631">
    <property type="entry name" value="CBS-domain pair"/>
    <property type="match status" value="1"/>
</dbReference>
<keyword evidence="1 2" id="KW-0129">CBS domain</keyword>
<feature type="domain" description="CBS" evidence="4">
    <location>
        <begin position="18"/>
        <end position="75"/>
    </location>
</feature>
<sequence>MATRKEDWNMARLVRDIMTPAATTVRPDASLVEAAQLMRAQEIGDVLVVKDGRLLGLLTDRDITLRAVADAVDPLSVNCLSACTRDPVTVSPDTELRAAVELMRTHAVRRLPVLDGGRLAGMVSIGDLVRESDPESVLAHISRAVPDSGPGGDIGAGPGRGTGAPRGAAVRPPAEREDGPPRSE</sequence>
<feature type="domain" description="CBS" evidence="4">
    <location>
        <begin position="83"/>
        <end position="138"/>
    </location>
</feature>
<dbReference type="InterPro" id="IPR051257">
    <property type="entry name" value="Diverse_CBS-Domain"/>
</dbReference>
<protein>
    <submittedName>
        <fullName evidence="5">CBS domain-containing protein</fullName>
    </submittedName>
</protein>
<proteinExistence type="predicted"/>